<dbReference type="Pfam" id="PF01523">
    <property type="entry name" value="PmbA_TldD_1st"/>
    <property type="match status" value="1"/>
</dbReference>
<dbReference type="PANTHER" id="PTHR43421">
    <property type="entry name" value="METALLOPROTEASE PMBA"/>
    <property type="match status" value="1"/>
</dbReference>
<dbReference type="InterPro" id="IPR002510">
    <property type="entry name" value="Metalloprtase-TldD/E_N"/>
</dbReference>
<feature type="domain" description="Metalloprotease TldD/E C-terminal" evidence="3">
    <location>
        <begin position="231"/>
        <end position="446"/>
    </location>
</feature>
<feature type="domain" description="Metalloprotease TldD/E central" evidence="4">
    <location>
        <begin position="119"/>
        <end position="224"/>
    </location>
</feature>
<dbReference type="Proteomes" id="UP000641137">
    <property type="component" value="Unassembled WGS sequence"/>
</dbReference>
<evidence type="ECO:0000313" key="5">
    <source>
        <dbReference type="EMBL" id="GHC67934.1"/>
    </source>
</evidence>
<comment type="caution">
    <text evidence="5">The sequence shown here is derived from an EMBL/GenBank/DDBJ whole genome shotgun (WGS) entry which is preliminary data.</text>
</comment>
<dbReference type="InterPro" id="IPR036059">
    <property type="entry name" value="TldD/PmbA_sf"/>
</dbReference>
<evidence type="ECO:0000259" key="3">
    <source>
        <dbReference type="Pfam" id="PF19289"/>
    </source>
</evidence>
<evidence type="ECO:0000259" key="2">
    <source>
        <dbReference type="Pfam" id="PF01523"/>
    </source>
</evidence>
<dbReference type="Pfam" id="PF19290">
    <property type="entry name" value="PmbA_TldD_2nd"/>
    <property type="match status" value="1"/>
</dbReference>
<sequence length="447" mass="47152">MPQPRDLTPFIHQVSALVDAAMKAGADDADAVTVHGQARSVSVRLGEVEGIEASESEDMSLRVFVDGRVASVSANIAADPDILARRAVAMARVSPRDPHQALVEPELLVSAPQDLDLFDPTDVSSEELRETALAMEDTARAMNGITNSGGASASAGSGGLILATSRGFLGHYTRSGFGRSVSVIAGEGTAMERDYDFSHRLHFSDLDDAETIGKRAAERAIKRLGARQIPTGRFPVIFDPRVARGFAGTLAGAINGASVARKTSFLRDKMGEIVANASITLTDDPLRLRSPGSRPFDGEGVAGERLVMIDKGALRHWFLSHSVAGELGLKTNGRGVRSGSSVMPSSTNLAIEPGERSPADLISAVSTGFYVTDVFGPGVDLVTGDYSRGAAGFWIENGALAYPVAEVTIASNMKDMFLSMEPANDIERHFPTASPTLLIGDMTIAGK</sequence>
<dbReference type="Pfam" id="PF19289">
    <property type="entry name" value="PmbA_TldD_3rd"/>
    <property type="match status" value="1"/>
</dbReference>
<comment type="similarity">
    <text evidence="1">Belongs to the peptidase U62 family.</text>
</comment>
<dbReference type="GO" id="GO:0008237">
    <property type="term" value="F:metallopeptidase activity"/>
    <property type="evidence" value="ECO:0007669"/>
    <property type="project" value="InterPro"/>
</dbReference>
<gene>
    <name evidence="5" type="ORF">GCM10010136_12500</name>
</gene>
<dbReference type="GO" id="GO:0006508">
    <property type="term" value="P:proteolysis"/>
    <property type="evidence" value="ECO:0007669"/>
    <property type="project" value="InterPro"/>
</dbReference>
<organism evidence="5 6">
    <name type="scientific">Limoniibacter endophyticus</name>
    <dbReference type="NCBI Taxonomy" id="1565040"/>
    <lineage>
        <taxon>Bacteria</taxon>
        <taxon>Pseudomonadati</taxon>
        <taxon>Pseudomonadota</taxon>
        <taxon>Alphaproteobacteria</taxon>
        <taxon>Hyphomicrobiales</taxon>
        <taxon>Bartonellaceae</taxon>
        <taxon>Limoniibacter</taxon>
    </lineage>
</organism>
<dbReference type="RefSeq" id="WP_189488953.1">
    <property type="nucleotide sequence ID" value="NZ_BMZO01000003.1"/>
</dbReference>
<evidence type="ECO:0000313" key="6">
    <source>
        <dbReference type="Proteomes" id="UP000641137"/>
    </source>
</evidence>
<protein>
    <submittedName>
        <fullName evidence="5">Modulator protein</fullName>
    </submittedName>
</protein>
<dbReference type="AlphaFoldDB" id="A0A8J3DHP6"/>
<dbReference type="GO" id="GO:0005829">
    <property type="term" value="C:cytosol"/>
    <property type="evidence" value="ECO:0007669"/>
    <property type="project" value="TreeGrafter"/>
</dbReference>
<reference evidence="5" key="1">
    <citation type="journal article" date="2014" name="Int. J. Syst. Evol. Microbiol.">
        <title>Complete genome sequence of Corynebacterium casei LMG S-19264T (=DSM 44701T), isolated from a smear-ripened cheese.</title>
        <authorList>
            <consortium name="US DOE Joint Genome Institute (JGI-PGF)"/>
            <person name="Walter F."/>
            <person name="Albersmeier A."/>
            <person name="Kalinowski J."/>
            <person name="Ruckert C."/>
        </authorList>
    </citation>
    <scope>NUCLEOTIDE SEQUENCE</scope>
    <source>
        <strain evidence="5">KCTC 42097</strain>
    </source>
</reference>
<reference evidence="5" key="2">
    <citation type="submission" date="2020-09" db="EMBL/GenBank/DDBJ databases">
        <authorList>
            <person name="Sun Q."/>
            <person name="Kim S."/>
        </authorList>
    </citation>
    <scope>NUCLEOTIDE SEQUENCE</scope>
    <source>
        <strain evidence="5">KCTC 42097</strain>
    </source>
</reference>
<feature type="domain" description="Metalloprotease TldD/E N-terminal" evidence="2">
    <location>
        <begin position="29"/>
        <end position="91"/>
    </location>
</feature>
<dbReference type="PANTHER" id="PTHR43421:SF1">
    <property type="entry name" value="METALLOPROTEASE PMBA"/>
    <property type="match status" value="1"/>
</dbReference>
<name>A0A8J3DHP6_9HYPH</name>
<proteinExistence type="inferred from homology"/>
<dbReference type="SUPFAM" id="SSF111283">
    <property type="entry name" value="Putative modulator of DNA gyrase, PmbA/TldD"/>
    <property type="match status" value="1"/>
</dbReference>
<dbReference type="Gene3D" id="3.30.2290.10">
    <property type="entry name" value="PmbA/TldD superfamily"/>
    <property type="match status" value="1"/>
</dbReference>
<dbReference type="InterPro" id="IPR045569">
    <property type="entry name" value="Metalloprtase-TldD/E_C"/>
</dbReference>
<dbReference type="InterPro" id="IPR045570">
    <property type="entry name" value="Metalloprtase-TldD/E_cen_dom"/>
</dbReference>
<keyword evidence="6" id="KW-1185">Reference proteome</keyword>
<dbReference type="EMBL" id="BMZO01000003">
    <property type="protein sequence ID" value="GHC67934.1"/>
    <property type="molecule type" value="Genomic_DNA"/>
</dbReference>
<accession>A0A8J3DHP6</accession>
<evidence type="ECO:0000259" key="4">
    <source>
        <dbReference type="Pfam" id="PF19290"/>
    </source>
</evidence>
<dbReference type="InterPro" id="IPR047657">
    <property type="entry name" value="PmbA"/>
</dbReference>
<evidence type="ECO:0000256" key="1">
    <source>
        <dbReference type="ARBA" id="ARBA00005836"/>
    </source>
</evidence>
<dbReference type="InterPro" id="IPR035068">
    <property type="entry name" value="TldD/PmbA_N"/>
</dbReference>